<dbReference type="GO" id="GO:0140662">
    <property type="term" value="F:ATP-dependent protein folding chaperone"/>
    <property type="evidence" value="ECO:0007669"/>
    <property type="project" value="InterPro"/>
</dbReference>
<keyword evidence="8 9" id="KW-0143">Chaperone</keyword>
<keyword evidence="5 9" id="KW-0547">Nucleotide-binding</keyword>
<accession>A0A918XNL0</accession>
<comment type="function">
    <text evidence="1 9">Acts as a chaperone.</text>
</comment>
<feature type="coiled-coil region" evidence="11">
    <location>
        <begin position="247"/>
        <end position="274"/>
    </location>
</feature>
<dbReference type="InterPro" id="IPR029047">
    <property type="entry name" value="HSP70_peptide-bd_sf"/>
</dbReference>
<dbReference type="SUPFAM" id="SSF53067">
    <property type="entry name" value="Actin-like ATPase domain"/>
    <property type="match status" value="2"/>
</dbReference>
<evidence type="ECO:0000313" key="13">
    <source>
        <dbReference type="EMBL" id="GHD39742.1"/>
    </source>
</evidence>
<evidence type="ECO:0000256" key="2">
    <source>
        <dbReference type="ARBA" id="ARBA00007381"/>
    </source>
</evidence>
<keyword evidence="7 9" id="KW-0346">Stress response</keyword>
<keyword evidence="4 9" id="KW-0597">Phosphoprotein</keyword>
<dbReference type="Pfam" id="PF00012">
    <property type="entry name" value="HSP70"/>
    <property type="match status" value="1"/>
</dbReference>
<evidence type="ECO:0000256" key="4">
    <source>
        <dbReference type="ARBA" id="ARBA00022553"/>
    </source>
</evidence>
<dbReference type="GO" id="GO:0005737">
    <property type="term" value="C:cytoplasm"/>
    <property type="evidence" value="ECO:0007669"/>
    <property type="project" value="UniProtKB-ARBA"/>
</dbReference>
<comment type="similarity">
    <text evidence="2 9 10">Belongs to the heat shock protein 70 family.</text>
</comment>
<evidence type="ECO:0000256" key="6">
    <source>
        <dbReference type="ARBA" id="ARBA00022840"/>
    </source>
</evidence>
<dbReference type="HAMAP" id="MF_00332">
    <property type="entry name" value="DnaK"/>
    <property type="match status" value="1"/>
</dbReference>
<dbReference type="PROSITE" id="PS00297">
    <property type="entry name" value="HSP70_1"/>
    <property type="match status" value="1"/>
</dbReference>
<dbReference type="FunFam" id="1.20.1270.10:FF:000001">
    <property type="entry name" value="Molecular chaperone DnaK"/>
    <property type="match status" value="1"/>
</dbReference>
<evidence type="ECO:0000256" key="1">
    <source>
        <dbReference type="ARBA" id="ARBA00002290"/>
    </source>
</evidence>
<feature type="modified residue" description="Phosphothreonine; by autocatalysis" evidence="9">
    <location>
        <position position="198"/>
    </location>
</feature>
<dbReference type="FunFam" id="3.30.420.40:FF:000004">
    <property type="entry name" value="Molecular chaperone DnaK"/>
    <property type="match status" value="1"/>
</dbReference>
<gene>
    <name evidence="9 13" type="primary">dnaK</name>
    <name evidence="13" type="ORF">GCM10017083_02030</name>
</gene>
<dbReference type="SUPFAM" id="SSF100920">
    <property type="entry name" value="Heat shock protein 70kD (HSP70), peptide-binding domain"/>
    <property type="match status" value="1"/>
</dbReference>
<reference evidence="13" key="2">
    <citation type="submission" date="2020-09" db="EMBL/GenBank/DDBJ databases">
        <authorList>
            <person name="Sun Q."/>
            <person name="Kim S."/>
        </authorList>
    </citation>
    <scope>NUCLEOTIDE SEQUENCE</scope>
    <source>
        <strain evidence="13">KCTC 42651</strain>
    </source>
</reference>
<dbReference type="CDD" id="cd10234">
    <property type="entry name" value="ASKHA_NBD_HSP70_DnaK-like"/>
    <property type="match status" value="1"/>
</dbReference>
<dbReference type="GO" id="GO:0051082">
    <property type="term" value="F:unfolded protein binding"/>
    <property type="evidence" value="ECO:0007669"/>
    <property type="project" value="InterPro"/>
</dbReference>
<dbReference type="NCBIfam" id="NF001413">
    <property type="entry name" value="PRK00290.1"/>
    <property type="match status" value="1"/>
</dbReference>
<evidence type="ECO:0000256" key="9">
    <source>
        <dbReference type="HAMAP-Rule" id="MF_00332"/>
    </source>
</evidence>
<dbReference type="RefSeq" id="WP_189987042.1">
    <property type="nucleotide sequence ID" value="NZ_BMZS01000001.1"/>
</dbReference>
<dbReference type="InterPro" id="IPR018181">
    <property type="entry name" value="Heat_shock_70_CS"/>
</dbReference>
<sequence>MSKVIGIDLGTTNSCVAVMDGSNPKIIENAEGARTTPSMVAFTEGDERLVGQSAKRQAVTNPEKTLFAIKRLIGRRSDDAASKKFNDLVPYNVVAGDNGDAWVEVGGRKYSPAEISAMILQKLKEDAEAYLGEKVTQAVITVPAYFNDAQRQATKDAGKIAGLEVLRIINEPTAASLAYGLDKKQSGTIVVYDLGGGTFDVSVLEIGDGVFEVKSTNGDTFLGGEDFDQRVIDYLADEFKKDAGIDLRKDRLALQRLKEAAEKAKIELSSSMQTEVNLPFITADQSGPKHLNIKLTRSKLEALVDDLVKRTEGPCKAALKDAGVTAGEIDEVIMVGGMTRMPKILETVKTFFGKEPHRGVNPDEVVAAGAAIQAGVLKGEVKDVLLLDVTPLSLGIETLGGVFTRLIDRNTTIPTKKSQVFSTAEDNQTAVTIRVFQGEREMAADNKLLGQFDLVGIPPAPRGVPQVEVTFDIDANGIVNVSAKDKATGKEQQVRIQASGGLSDADIERMVREAEDNAAEDKKRRELVEVKNQADNVLHTTEKTLAEFGDKVGDSERKAIENDVAALKAAAEGDDVAAIRSKIDALQQSSMKLGEAMYKAQQEAGAAEGDAGPSGQAGGAESKGADDVVDADFEEVDDQDRNKSA</sequence>
<dbReference type="PROSITE" id="PS01036">
    <property type="entry name" value="HSP70_3"/>
    <property type="match status" value="1"/>
</dbReference>
<evidence type="ECO:0000256" key="12">
    <source>
        <dbReference type="SAM" id="MobiDB-lite"/>
    </source>
</evidence>
<dbReference type="PROSITE" id="PS00329">
    <property type="entry name" value="HSP70_2"/>
    <property type="match status" value="1"/>
</dbReference>
<name>A0A918XNL0_9PROT</name>
<evidence type="ECO:0000256" key="8">
    <source>
        <dbReference type="ARBA" id="ARBA00023186"/>
    </source>
</evidence>
<keyword evidence="11" id="KW-0175">Coiled coil</keyword>
<comment type="caution">
    <text evidence="13">The sequence shown here is derived from an EMBL/GenBank/DDBJ whole genome shotgun (WGS) entry which is preliminary data.</text>
</comment>
<evidence type="ECO:0000256" key="7">
    <source>
        <dbReference type="ARBA" id="ARBA00023016"/>
    </source>
</evidence>
<proteinExistence type="evidence at transcript level"/>
<dbReference type="FunFam" id="3.30.420.40:FF:000020">
    <property type="entry name" value="Chaperone protein HscA homolog"/>
    <property type="match status" value="1"/>
</dbReference>
<dbReference type="InterPro" id="IPR013126">
    <property type="entry name" value="Hsp_70_fam"/>
</dbReference>
<keyword evidence="6 9" id="KW-0067">ATP-binding</keyword>
<feature type="region of interest" description="Disordered" evidence="12">
    <location>
        <begin position="599"/>
        <end position="645"/>
    </location>
</feature>
<dbReference type="InterPro" id="IPR012725">
    <property type="entry name" value="Chaperone_DnaK"/>
</dbReference>
<dbReference type="InterPro" id="IPR043129">
    <property type="entry name" value="ATPase_NBD"/>
</dbReference>
<evidence type="ECO:0000256" key="5">
    <source>
        <dbReference type="ARBA" id="ARBA00022741"/>
    </source>
</evidence>
<feature type="compositionally biased region" description="Acidic residues" evidence="12">
    <location>
        <begin position="627"/>
        <end position="638"/>
    </location>
</feature>
<dbReference type="Gene3D" id="3.90.640.10">
    <property type="entry name" value="Actin, Chain A, domain 4"/>
    <property type="match status" value="1"/>
</dbReference>
<protein>
    <recommendedName>
        <fullName evidence="3 9">Chaperone protein DnaK</fullName>
    </recommendedName>
    <alternativeName>
        <fullName evidence="9">HSP70</fullName>
    </alternativeName>
    <alternativeName>
        <fullName evidence="9">Heat shock 70 kDa protein</fullName>
    </alternativeName>
    <alternativeName>
        <fullName evidence="9">Heat shock protein 70</fullName>
    </alternativeName>
</protein>
<dbReference type="GO" id="GO:0005524">
    <property type="term" value="F:ATP binding"/>
    <property type="evidence" value="ECO:0007669"/>
    <property type="project" value="UniProtKB-UniRule"/>
</dbReference>
<evidence type="ECO:0000256" key="11">
    <source>
        <dbReference type="SAM" id="Coils"/>
    </source>
</evidence>
<evidence type="ECO:0000256" key="3">
    <source>
        <dbReference type="ARBA" id="ARBA00014415"/>
    </source>
</evidence>
<feature type="compositionally biased region" description="Low complexity" evidence="12">
    <location>
        <begin position="600"/>
        <end position="611"/>
    </location>
</feature>
<dbReference type="PRINTS" id="PR00301">
    <property type="entry name" value="HEATSHOCK70"/>
</dbReference>
<dbReference type="FunFam" id="2.60.34.10:FF:000014">
    <property type="entry name" value="Chaperone protein DnaK HSP70"/>
    <property type="match status" value="1"/>
</dbReference>
<keyword evidence="14" id="KW-1185">Reference proteome</keyword>
<evidence type="ECO:0000256" key="10">
    <source>
        <dbReference type="RuleBase" id="RU003322"/>
    </source>
</evidence>
<evidence type="ECO:0000313" key="14">
    <source>
        <dbReference type="Proteomes" id="UP000630353"/>
    </source>
</evidence>
<dbReference type="FunFam" id="3.90.640.10:FF:000003">
    <property type="entry name" value="Molecular chaperone DnaK"/>
    <property type="match status" value="1"/>
</dbReference>
<reference evidence="13" key="1">
    <citation type="journal article" date="2014" name="Int. J. Syst. Evol. Microbiol.">
        <title>Complete genome sequence of Corynebacterium casei LMG S-19264T (=DSM 44701T), isolated from a smear-ripened cheese.</title>
        <authorList>
            <consortium name="US DOE Joint Genome Institute (JGI-PGF)"/>
            <person name="Walter F."/>
            <person name="Albersmeier A."/>
            <person name="Kalinowski J."/>
            <person name="Ruckert C."/>
        </authorList>
    </citation>
    <scope>NUCLEOTIDE SEQUENCE</scope>
    <source>
        <strain evidence="13">KCTC 42651</strain>
    </source>
</reference>
<dbReference type="Gene3D" id="3.30.420.40">
    <property type="match status" value="2"/>
</dbReference>
<organism evidence="13 14">
    <name type="scientific">Thalassobaculum fulvum</name>
    <dbReference type="NCBI Taxonomy" id="1633335"/>
    <lineage>
        <taxon>Bacteria</taxon>
        <taxon>Pseudomonadati</taxon>
        <taxon>Pseudomonadota</taxon>
        <taxon>Alphaproteobacteria</taxon>
        <taxon>Rhodospirillales</taxon>
        <taxon>Thalassobaculaceae</taxon>
        <taxon>Thalassobaculum</taxon>
    </lineage>
</organism>
<dbReference type="Proteomes" id="UP000630353">
    <property type="component" value="Unassembled WGS sequence"/>
</dbReference>
<dbReference type="InterPro" id="IPR029048">
    <property type="entry name" value="HSP70_C_sf"/>
</dbReference>
<dbReference type="NCBIfam" id="NF003520">
    <property type="entry name" value="PRK05183.1"/>
    <property type="match status" value="1"/>
</dbReference>
<dbReference type="Gene3D" id="2.60.34.10">
    <property type="entry name" value="Substrate Binding Domain Of DNAk, Chain A, domain 1"/>
    <property type="match status" value="1"/>
</dbReference>
<dbReference type="PANTHER" id="PTHR19375">
    <property type="entry name" value="HEAT SHOCK PROTEIN 70KDA"/>
    <property type="match status" value="1"/>
</dbReference>
<dbReference type="SUPFAM" id="SSF100934">
    <property type="entry name" value="Heat shock protein 70kD (HSP70), C-terminal subdomain"/>
    <property type="match status" value="1"/>
</dbReference>
<comment type="induction">
    <text evidence="9">By stress conditions e.g. heat shock.</text>
</comment>
<dbReference type="Gene3D" id="1.20.1270.10">
    <property type="match status" value="1"/>
</dbReference>
<dbReference type="AlphaFoldDB" id="A0A918XNL0"/>
<dbReference type="EMBL" id="BMZS01000001">
    <property type="protein sequence ID" value="GHD39742.1"/>
    <property type="molecule type" value="Genomic_DNA"/>
</dbReference>
<dbReference type="NCBIfam" id="TIGR02350">
    <property type="entry name" value="prok_dnaK"/>
    <property type="match status" value="1"/>
</dbReference>